<evidence type="ECO:0000256" key="1">
    <source>
        <dbReference type="SAM" id="Phobius"/>
    </source>
</evidence>
<sequence length="80" mass="8909">MLHVLSSFFYGTVEYRVGRAIETAETLLFLSIFFQVGQLIFSQLGNAALRLVTVDYGYSFFFRFGGGYALFAALRAAGYA</sequence>
<evidence type="ECO:0000313" key="2">
    <source>
        <dbReference type="EMBL" id="MBO3273126.1"/>
    </source>
</evidence>
<feature type="non-terminal residue" evidence="2">
    <location>
        <position position="80"/>
    </location>
</feature>
<feature type="transmembrane region" description="Helical" evidence="1">
    <location>
        <begin position="26"/>
        <end position="44"/>
    </location>
</feature>
<proteinExistence type="predicted"/>
<dbReference type="Proteomes" id="UP000670527">
    <property type="component" value="Unassembled WGS sequence"/>
</dbReference>
<gene>
    <name evidence="2" type="ORF">J4D97_20920</name>
</gene>
<feature type="transmembrane region" description="Helical" evidence="1">
    <location>
        <begin position="56"/>
        <end position="74"/>
    </location>
</feature>
<keyword evidence="1" id="KW-1133">Transmembrane helix</keyword>
<keyword evidence="1" id="KW-0812">Transmembrane</keyword>
<comment type="caution">
    <text evidence="2">The sequence shown here is derived from an EMBL/GenBank/DDBJ whole genome shotgun (WGS) entry which is preliminary data.</text>
</comment>
<evidence type="ECO:0000313" key="3">
    <source>
        <dbReference type="Proteomes" id="UP000670527"/>
    </source>
</evidence>
<name>A0ABS3THI0_9BACT</name>
<organism evidence="2 3">
    <name type="scientific">Hymenobacter defluvii</name>
    <dbReference type="NCBI Taxonomy" id="2054411"/>
    <lineage>
        <taxon>Bacteria</taxon>
        <taxon>Pseudomonadati</taxon>
        <taxon>Bacteroidota</taxon>
        <taxon>Cytophagia</taxon>
        <taxon>Cytophagales</taxon>
        <taxon>Hymenobacteraceae</taxon>
        <taxon>Hymenobacter</taxon>
    </lineage>
</organism>
<accession>A0ABS3THI0</accession>
<keyword evidence="1" id="KW-0472">Membrane</keyword>
<dbReference type="EMBL" id="JAGETX010000024">
    <property type="protein sequence ID" value="MBO3273126.1"/>
    <property type="molecule type" value="Genomic_DNA"/>
</dbReference>
<protein>
    <submittedName>
        <fullName evidence="2">Uncharacterized protein</fullName>
    </submittedName>
</protein>
<keyword evidence="3" id="KW-1185">Reference proteome</keyword>
<reference evidence="2 3" key="1">
    <citation type="submission" date="2021-03" db="EMBL/GenBank/DDBJ databases">
        <authorList>
            <person name="Kim M.K."/>
        </authorList>
    </citation>
    <scope>NUCLEOTIDE SEQUENCE [LARGE SCALE GENOMIC DNA]</scope>
    <source>
        <strain evidence="2 3">BT507</strain>
    </source>
</reference>